<comment type="caution">
    <text evidence="2">The sequence shown here is derived from an EMBL/GenBank/DDBJ whole genome shotgun (WGS) entry which is preliminary data.</text>
</comment>
<evidence type="ECO:0000313" key="3">
    <source>
        <dbReference type="Proteomes" id="UP000260025"/>
    </source>
</evidence>
<dbReference type="Proteomes" id="UP000260025">
    <property type="component" value="Unassembled WGS sequence"/>
</dbReference>
<protein>
    <submittedName>
        <fullName evidence="2">AAA family ATPase</fullName>
    </submittedName>
</protein>
<feature type="domain" description="Schlafen AlbA-2" evidence="1">
    <location>
        <begin position="17"/>
        <end position="144"/>
    </location>
</feature>
<gene>
    <name evidence="2" type="ORF">DXA38_13415</name>
</gene>
<accession>A0A3E2VUT9</accession>
<dbReference type="InterPro" id="IPR007421">
    <property type="entry name" value="Schlafen_AlbA_2_dom"/>
</dbReference>
<dbReference type="PANTHER" id="PTHR30595:SF6">
    <property type="entry name" value="SCHLAFEN ALBA-2 DOMAIN-CONTAINING PROTEIN"/>
    <property type="match status" value="1"/>
</dbReference>
<proteinExistence type="predicted"/>
<dbReference type="EMBL" id="QVEV01000020">
    <property type="protein sequence ID" value="RGC14515.1"/>
    <property type="molecule type" value="Genomic_DNA"/>
</dbReference>
<evidence type="ECO:0000259" key="1">
    <source>
        <dbReference type="Pfam" id="PF04326"/>
    </source>
</evidence>
<name>A0A3E2VUT9_CLOIN</name>
<dbReference type="Gene3D" id="3.30.950.30">
    <property type="entry name" value="Schlafen, AAA domain"/>
    <property type="match status" value="1"/>
</dbReference>
<sequence length="498" mass="57911">MSIPISIEKLLEENVIEWARIEFKEGWNPDSTLKTISAFANDIDNWGGGYIVIGVKEKNGKLVKPIEGINEEKIDRIQKEILQYCKYLKPSYIPQIEPVHYEGKKVLLIWCPGGYDRPYQCPKKPSIKKSERIYYIRKLSSTIEATDMDVKELMALSHNIPYDDRINMKAEISDLKYPLLVNYLEEVKSNLLGNLEVKTVNELANDLRIADGPKEYFKPLNVGLLFFHDTPEKFFPYCRIEVVIIPDPTGQGMEERIFNGPINQQLKDVLKFIKNNIIAEKIYKVDNQAESVRIKNYSYEALEEFISNAVYHKSYQIHEPITIRIEKNLIEITSIPGPDRSIQDEDIKKYNMRTRRYRNRRIGDFLKELHLVEGRNTGIPTALKSIKENGSPLPKLLTDSDRSFFSVILPIHDMFIEKVDIEKSKIRKIRRTKEEIKKLILEILEENDLSASEIYKRMGYTGGISKTFRICINELIEESKICYLNKNKNAPNNLITKR</sequence>
<dbReference type="InterPro" id="IPR038475">
    <property type="entry name" value="RecG_C_sf"/>
</dbReference>
<dbReference type="OrthoDB" id="9807907at2"/>
<dbReference type="PANTHER" id="PTHR30595">
    <property type="entry name" value="GLPR-RELATED TRANSCRIPTIONAL REPRESSOR"/>
    <property type="match status" value="1"/>
</dbReference>
<dbReference type="Gene3D" id="3.30.565.60">
    <property type="match status" value="1"/>
</dbReference>
<evidence type="ECO:0000313" key="2">
    <source>
        <dbReference type="EMBL" id="RGC14515.1"/>
    </source>
</evidence>
<dbReference type="AlphaFoldDB" id="A0A3E2VUT9"/>
<dbReference type="Pfam" id="PF04326">
    <property type="entry name" value="SLFN_AlbA_2"/>
    <property type="match status" value="1"/>
</dbReference>
<dbReference type="InterPro" id="IPR038461">
    <property type="entry name" value="Schlafen_AlbA_2_dom_sf"/>
</dbReference>
<dbReference type="RefSeq" id="WP_117443616.1">
    <property type="nucleotide sequence ID" value="NZ_JAJFEN010000012.1"/>
</dbReference>
<organism evidence="2 3">
    <name type="scientific">Clostridium innocuum</name>
    <dbReference type="NCBI Taxonomy" id="1522"/>
    <lineage>
        <taxon>Bacteria</taxon>
        <taxon>Bacillati</taxon>
        <taxon>Bacillota</taxon>
        <taxon>Clostridia</taxon>
        <taxon>Eubacteriales</taxon>
        <taxon>Clostridiaceae</taxon>
        <taxon>Clostridium</taxon>
    </lineage>
</organism>
<reference evidence="2 3" key="1">
    <citation type="submission" date="2018-08" db="EMBL/GenBank/DDBJ databases">
        <title>A genome reference for cultivated species of the human gut microbiota.</title>
        <authorList>
            <person name="Zou Y."/>
            <person name="Xue W."/>
            <person name="Luo G."/>
        </authorList>
    </citation>
    <scope>NUCLEOTIDE SEQUENCE [LARGE SCALE GENOMIC DNA]</scope>
    <source>
        <strain evidence="2 3">OF01-2LB</strain>
    </source>
</reference>
<dbReference type="Pfam" id="PF13749">
    <property type="entry name" value="HATPase_c_4"/>
    <property type="match status" value="1"/>
</dbReference>